<dbReference type="AlphaFoldDB" id="A0A5B8FHG8"/>
<reference evidence="1 2" key="1">
    <citation type="submission" date="2019-06" db="EMBL/GenBank/DDBJ databases">
        <title>Genome sequence of Rhodobacteraceae bacterium D4M1.</title>
        <authorList>
            <person name="Cao J."/>
        </authorList>
    </citation>
    <scope>NUCLEOTIDE SEQUENCE [LARGE SCALE GENOMIC DNA]</scope>
    <source>
        <strain evidence="1 2">D4M1</strain>
    </source>
</reference>
<evidence type="ECO:0000313" key="2">
    <source>
        <dbReference type="Proteomes" id="UP000305888"/>
    </source>
</evidence>
<protein>
    <submittedName>
        <fullName evidence="1">Uncharacterized protein</fullName>
    </submittedName>
</protein>
<dbReference type="KEGG" id="ppru:FDP22_09495"/>
<dbReference type="Proteomes" id="UP000305888">
    <property type="component" value="Chromosome"/>
</dbReference>
<name>A0A5B8FHG8_9RHOB</name>
<proteinExistence type="predicted"/>
<dbReference type="RefSeq" id="WP_138571962.1">
    <property type="nucleotide sequence ID" value="NZ_CP040818.1"/>
</dbReference>
<organism evidence="1 2">
    <name type="scientific">Paroceanicella profunda</name>
    <dbReference type="NCBI Taxonomy" id="2579971"/>
    <lineage>
        <taxon>Bacteria</taxon>
        <taxon>Pseudomonadati</taxon>
        <taxon>Pseudomonadota</taxon>
        <taxon>Alphaproteobacteria</taxon>
        <taxon>Rhodobacterales</taxon>
        <taxon>Paracoccaceae</taxon>
        <taxon>Paroceanicella</taxon>
    </lineage>
</organism>
<keyword evidence="2" id="KW-1185">Reference proteome</keyword>
<sequence>MPSADNVTGWKNHFRRTRRWRDRALSELMDLPRTDFHDAIDYSLAYFVWSHSLRDWLIGDGVAKKDDLDRILSVYDEWKIARDLANRTRHFKITRSPTDPYWAVSREYDSMSANVERHHINLYFNKKKANLANIVCRTSDMWDEVLQKLGLSTVT</sequence>
<dbReference type="EMBL" id="CP040818">
    <property type="protein sequence ID" value="QDL91988.1"/>
    <property type="molecule type" value="Genomic_DNA"/>
</dbReference>
<accession>A0A5B8FHG8</accession>
<evidence type="ECO:0000313" key="1">
    <source>
        <dbReference type="EMBL" id="QDL91988.1"/>
    </source>
</evidence>
<gene>
    <name evidence="1" type="ORF">FDP22_09495</name>
</gene>